<dbReference type="GO" id="GO:0006508">
    <property type="term" value="P:proteolysis"/>
    <property type="evidence" value="ECO:0007669"/>
    <property type="project" value="UniProtKB-KW"/>
</dbReference>
<comment type="subcellular location">
    <subcellularLocation>
        <location evidence="1">Secreted</location>
    </subcellularLocation>
</comment>
<evidence type="ECO:0000313" key="11">
    <source>
        <dbReference type="Proteomes" id="UP000268350"/>
    </source>
</evidence>
<evidence type="ECO:0000256" key="8">
    <source>
        <dbReference type="SAM" id="SignalP"/>
    </source>
</evidence>
<evidence type="ECO:0000256" key="7">
    <source>
        <dbReference type="RuleBase" id="RU363034"/>
    </source>
</evidence>
<keyword evidence="4 7" id="KW-0378">Hydrolase</keyword>
<dbReference type="SUPFAM" id="SSF50494">
    <property type="entry name" value="Trypsin-like serine proteases"/>
    <property type="match status" value="1"/>
</dbReference>
<dbReference type="PANTHER" id="PTHR24264">
    <property type="entry name" value="TRYPSIN-RELATED"/>
    <property type="match status" value="1"/>
</dbReference>
<dbReference type="CDD" id="cd00190">
    <property type="entry name" value="Tryp_SPc"/>
    <property type="match status" value="1"/>
</dbReference>
<evidence type="ECO:0000256" key="2">
    <source>
        <dbReference type="ARBA" id="ARBA00022525"/>
    </source>
</evidence>
<feature type="signal peptide" evidence="8">
    <location>
        <begin position="1"/>
        <end position="19"/>
    </location>
</feature>
<feature type="chain" id="PRO_5017487064" evidence="8">
    <location>
        <begin position="20"/>
        <end position="278"/>
    </location>
</feature>
<dbReference type="SMART" id="SM00020">
    <property type="entry name" value="Tryp_SPc"/>
    <property type="match status" value="1"/>
</dbReference>
<dbReference type="PANTHER" id="PTHR24264:SF65">
    <property type="entry name" value="SRCR DOMAIN-CONTAINING PROTEIN"/>
    <property type="match status" value="1"/>
</dbReference>
<evidence type="ECO:0000256" key="1">
    <source>
        <dbReference type="ARBA" id="ARBA00004613"/>
    </source>
</evidence>
<dbReference type="PROSITE" id="PS00135">
    <property type="entry name" value="TRYPSIN_SER"/>
    <property type="match status" value="1"/>
</dbReference>
<keyword evidence="2" id="KW-0964">Secreted</keyword>
<dbReference type="Pfam" id="PF00089">
    <property type="entry name" value="Trypsin"/>
    <property type="match status" value="1"/>
</dbReference>
<dbReference type="PROSITE" id="PS00134">
    <property type="entry name" value="TRYPSIN_HIS"/>
    <property type="match status" value="1"/>
</dbReference>
<sequence>MKFVIALSILVALLATAQAGKLSDKFAHLIPSFATGFVINGTEAEPHSAPYIVSLATKFDKHSHICGGTIISKEWILTAAHCISNPVNMSAIAGLHTRAKVDELTQQRLIDFGRVHESYTGGVGPFDIAILHVSEPFVFNEWVQPATLPTREEVHEGESHLYGWGQPKSYVLTAAKTLQTVTTELVNYQECADALPENAPLEPSNICSSSLQQSVSACNGDSGGPLVVETENAPSELVGIVSWGYIPCGLAQLPSVYTRVSAYTDWIQAKQTAYYALF</sequence>
<keyword evidence="5 7" id="KW-0720">Serine protease</keyword>
<dbReference type="InterPro" id="IPR050127">
    <property type="entry name" value="Serine_Proteases_S1"/>
</dbReference>
<dbReference type="OMA" id="FIFNEWV"/>
<dbReference type="InterPro" id="IPR009003">
    <property type="entry name" value="Peptidase_S1_PA"/>
</dbReference>
<accession>A0A3B0K832</accession>
<dbReference type="PRINTS" id="PR00722">
    <property type="entry name" value="CHYMOTRYPSIN"/>
</dbReference>
<dbReference type="Proteomes" id="UP000268350">
    <property type="component" value="Unassembled WGS sequence"/>
</dbReference>
<dbReference type="Gene3D" id="2.40.10.10">
    <property type="entry name" value="Trypsin-like serine proteases"/>
    <property type="match status" value="1"/>
</dbReference>
<dbReference type="OrthoDB" id="10061449at2759"/>
<protein>
    <submittedName>
        <fullName evidence="10">Blast:Lectizyme</fullName>
    </submittedName>
</protein>
<dbReference type="EMBL" id="OUUW01000004">
    <property type="protein sequence ID" value="SPP79688.1"/>
    <property type="molecule type" value="Genomic_DNA"/>
</dbReference>
<evidence type="ECO:0000313" key="10">
    <source>
        <dbReference type="EMBL" id="SPP79688.1"/>
    </source>
</evidence>
<keyword evidence="3 7" id="KW-0645">Protease</keyword>
<keyword evidence="6" id="KW-1015">Disulfide bond</keyword>
<evidence type="ECO:0000256" key="4">
    <source>
        <dbReference type="ARBA" id="ARBA00022801"/>
    </source>
</evidence>
<evidence type="ECO:0000256" key="5">
    <source>
        <dbReference type="ARBA" id="ARBA00022825"/>
    </source>
</evidence>
<dbReference type="InterPro" id="IPR033116">
    <property type="entry name" value="TRYPSIN_SER"/>
</dbReference>
<dbReference type="InterPro" id="IPR001254">
    <property type="entry name" value="Trypsin_dom"/>
</dbReference>
<gene>
    <name evidence="10" type="ORF">DGUA_6G012577</name>
</gene>
<feature type="domain" description="Peptidase S1" evidence="9">
    <location>
        <begin position="38"/>
        <end position="272"/>
    </location>
</feature>
<dbReference type="InterPro" id="IPR001314">
    <property type="entry name" value="Peptidase_S1A"/>
</dbReference>
<dbReference type="InterPro" id="IPR043504">
    <property type="entry name" value="Peptidase_S1_PA_chymotrypsin"/>
</dbReference>
<organism evidence="10 11">
    <name type="scientific">Drosophila guanche</name>
    <name type="common">Fruit fly</name>
    <dbReference type="NCBI Taxonomy" id="7266"/>
    <lineage>
        <taxon>Eukaryota</taxon>
        <taxon>Metazoa</taxon>
        <taxon>Ecdysozoa</taxon>
        <taxon>Arthropoda</taxon>
        <taxon>Hexapoda</taxon>
        <taxon>Insecta</taxon>
        <taxon>Pterygota</taxon>
        <taxon>Neoptera</taxon>
        <taxon>Endopterygota</taxon>
        <taxon>Diptera</taxon>
        <taxon>Brachycera</taxon>
        <taxon>Muscomorpha</taxon>
        <taxon>Ephydroidea</taxon>
        <taxon>Drosophilidae</taxon>
        <taxon>Drosophila</taxon>
        <taxon>Sophophora</taxon>
    </lineage>
</organism>
<evidence type="ECO:0000256" key="6">
    <source>
        <dbReference type="ARBA" id="ARBA00023157"/>
    </source>
</evidence>
<dbReference type="PROSITE" id="PS50240">
    <property type="entry name" value="TRYPSIN_DOM"/>
    <property type="match status" value="1"/>
</dbReference>
<evidence type="ECO:0000256" key="3">
    <source>
        <dbReference type="ARBA" id="ARBA00022670"/>
    </source>
</evidence>
<name>A0A3B0K832_DROGU</name>
<keyword evidence="8" id="KW-0732">Signal</keyword>
<reference evidence="11" key="1">
    <citation type="submission" date="2018-01" db="EMBL/GenBank/DDBJ databases">
        <authorList>
            <person name="Alioto T."/>
            <person name="Alioto T."/>
        </authorList>
    </citation>
    <scope>NUCLEOTIDE SEQUENCE [LARGE SCALE GENOMIC DNA]</scope>
</reference>
<dbReference type="GO" id="GO:0004252">
    <property type="term" value="F:serine-type endopeptidase activity"/>
    <property type="evidence" value="ECO:0007669"/>
    <property type="project" value="InterPro"/>
</dbReference>
<dbReference type="InterPro" id="IPR018114">
    <property type="entry name" value="TRYPSIN_HIS"/>
</dbReference>
<evidence type="ECO:0000259" key="9">
    <source>
        <dbReference type="PROSITE" id="PS50240"/>
    </source>
</evidence>
<dbReference type="FunFam" id="2.40.10.10:FF:000137">
    <property type="entry name" value="GD22965"/>
    <property type="match status" value="1"/>
</dbReference>
<dbReference type="GO" id="GO:0005615">
    <property type="term" value="C:extracellular space"/>
    <property type="evidence" value="ECO:0007669"/>
    <property type="project" value="TreeGrafter"/>
</dbReference>
<dbReference type="STRING" id="7266.A0A3B0K832"/>
<dbReference type="AlphaFoldDB" id="A0A3B0K832"/>
<keyword evidence="11" id="KW-1185">Reference proteome</keyword>
<proteinExistence type="predicted"/>